<dbReference type="CDD" id="cd07340">
    <property type="entry name" value="M48B_Htpx_like"/>
    <property type="match status" value="1"/>
</dbReference>
<dbReference type="GO" id="GO:0006508">
    <property type="term" value="P:proteolysis"/>
    <property type="evidence" value="ECO:0007669"/>
    <property type="project" value="UniProtKB-KW"/>
</dbReference>
<evidence type="ECO:0000256" key="4">
    <source>
        <dbReference type="ARBA" id="ARBA00022670"/>
    </source>
</evidence>
<comment type="cofactor">
    <cofactor evidence="12">
        <name>Zn(2+)</name>
        <dbReference type="ChEBI" id="CHEBI:29105"/>
    </cofactor>
    <text evidence="12">Binds 1 zinc ion per subunit.</text>
</comment>
<evidence type="ECO:0000256" key="3">
    <source>
        <dbReference type="ARBA" id="ARBA00022475"/>
    </source>
</evidence>
<evidence type="ECO:0000259" key="13">
    <source>
        <dbReference type="Pfam" id="PF01435"/>
    </source>
</evidence>
<keyword evidence="9 12" id="KW-1133">Transmembrane helix</keyword>
<gene>
    <name evidence="12" type="primary">htpX</name>
    <name evidence="14" type="ORF">A2172_00450</name>
</gene>
<dbReference type="Proteomes" id="UP000176631">
    <property type="component" value="Unassembled WGS sequence"/>
</dbReference>
<evidence type="ECO:0000256" key="8">
    <source>
        <dbReference type="ARBA" id="ARBA00022833"/>
    </source>
</evidence>
<keyword evidence="7 12" id="KW-0378">Hydrolase</keyword>
<evidence type="ECO:0000256" key="7">
    <source>
        <dbReference type="ARBA" id="ARBA00022801"/>
    </source>
</evidence>
<feature type="domain" description="Peptidase M48" evidence="13">
    <location>
        <begin position="64"/>
        <end position="283"/>
    </location>
</feature>
<keyword evidence="10 12" id="KW-0482">Metalloprotease</keyword>
<sequence>MVGFSFFIVVVAYILVRALGYQGVGALSFVGIFLVVSGLINLASYYWSDKLVLGLAGAKEIQKKDNPEVYRAVENLCIADGLPTPKVYIIDDPAPNAFATGRDPKHSVIAVTTGLLNRLEKLELEGVIAHELSHVKNYDTRLMSIVVVLVGLLAVLADFFFRSMWWGRSADNRNSGGAIFLVLGIVAAIFAPIAANLIKLAVSRRREFLADSSGALLTRYPEGLASALVKISADPNTLKGANTATAHLYISNPFKGKQSTNWLVKLFSTHPPVEERVAALKGMEMP</sequence>
<feature type="active site" evidence="12">
    <location>
        <position position="131"/>
    </location>
</feature>
<keyword evidence="11 12" id="KW-0472">Membrane</keyword>
<comment type="caution">
    <text evidence="14">The sequence shown here is derived from an EMBL/GenBank/DDBJ whole genome shotgun (WGS) entry which is preliminary data.</text>
</comment>
<organism evidence="14 15">
    <name type="scientific">Candidatus Woykebacteria bacterium RBG_13_40_15</name>
    <dbReference type="NCBI Taxonomy" id="1802593"/>
    <lineage>
        <taxon>Bacteria</taxon>
        <taxon>Candidatus Woykeibacteriota</taxon>
    </lineage>
</organism>
<comment type="similarity">
    <text evidence="2 12">Belongs to the peptidase M48B family.</text>
</comment>
<dbReference type="InterPro" id="IPR022919">
    <property type="entry name" value="Pept_M48_protease_HtpX"/>
</dbReference>
<evidence type="ECO:0000256" key="12">
    <source>
        <dbReference type="HAMAP-Rule" id="MF_00188"/>
    </source>
</evidence>
<dbReference type="GO" id="GO:0008270">
    <property type="term" value="F:zinc ion binding"/>
    <property type="evidence" value="ECO:0007669"/>
    <property type="project" value="UniProtKB-UniRule"/>
</dbReference>
<feature type="transmembrane region" description="Helical" evidence="12">
    <location>
        <begin position="142"/>
        <end position="165"/>
    </location>
</feature>
<proteinExistence type="inferred from homology"/>
<protein>
    <recommendedName>
        <fullName evidence="12">Protease HtpX homolog</fullName>
        <ecNumber evidence="12">3.4.24.-</ecNumber>
    </recommendedName>
</protein>
<evidence type="ECO:0000256" key="2">
    <source>
        <dbReference type="ARBA" id="ARBA00009779"/>
    </source>
</evidence>
<name>A0A1G1W9V8_9BACT</name>
<feature type="binding site" evidence="12">
    <location>
        <position position="134"/>
    </location>
    <ligand>
        <name>Zn(2+)</name>
        <dbReference type="ChEBI" id="CHEBI:29105"/>
        <note>catalytic</note>
    </ligand>
</feature>
<dbReference type="GO" id="GO:0004222">
    <property type="term" value="F:metalloendopeptidase activity"/>
    <property type="evidence" value="ECO:0007669"/>
    <property type="project" value="UniProtKB-UniRule"/>
</dbReference>
<evidence type="ECO:0000256" key="10">
    <source>
        <dbReference type="ARBA" id="ARBA00023049"/>
    </source>
</evidence>
<dbReference type="PANTHER" id="PTHR43221">
    <property type="entry name" value="PROTEASE HTPX"/>
    <property type="match status" value="1"/>
</dbReference>
<feature type="binding site" evidence="12">
    <location>
        <position position="130"/>
    </location>
    <ligand>
        <name>Zn(2+)</name>
        <dbReference type="ChEBI" id="CHEBI:29105"/>
        <note>catalytic</note>
    </ligand>
</feature>
<dbReference type="Pfam" id="PF01435">
    <property type="entry name" value="Peptidase_M48"/>
    <property type="match status" value="1"/>
</dbReference>
<feature type="transmembrane region" description="Helical" evidence="12">
    <location>
        <begin position="177"/>
        <end position="198"/>
    </location>
</feature>
<dbReference type="EMBL" id="MHCP01000014">
    <property type="protein sequence ID" value="OGY24320.1"/>
    <property type="molecule type" value="Genomic_DNA"/>
</dbReference>
<evidence type="ECO:0000313" key="15">
    <source>
        <dbReference type="Proteomes" id="UP000176631"/>
    </source>
</evidence>
<evidence type="ECO:0000256" key="11">
    <source>
        <dbReference type="ARBA" id="ARBA00023136"/>
    </source>
</evidence>
<evidence type="ECO:0000256" key="5">
    <source>
        <dbReference type="ARBA" id="ARBA00022692"/>
    </source>
</evidence>
<evidence type="ECO:0000256" key="1">
    <source>
        <dbReference type="ARBA" id="ARBA00004651"/>
    </source>
</evidence>
<accession>A0A1G1W9V8</accession>
<keyword evidence="6 12" id="KW-0479">Metal-binding</keyword>
<dbReference type="STRING" id="1802593.A2172_00450"/>
<keyword evidence="4 12" id="KW-0645">Protease</keyword>
<dbReference type="HAMAP" id="MF_00188">
    <property type="entry name" value="Pept_M48_protease_HtpX"/>
    <property type="match status" value="1"/>
</dbReference>
<feature type="transmembrane region" description="Helical" evidence="12">
    <location>
        <begin position="28"/>
        <end position="47"/>
    </location>
</feature>
<evidence type="ECO:0000256" key="9">
    <source>
        <dbReference type="ARBA" id="ARBA00022989"/>
    </source>
</evidence>
<dbReference type="InterPro" id="IPR001915">
    <property type="entry name" value="Peptidase_M48"/>
</dbReference>
<evidence type="ECO:0000313" key="14">
    <source>
        <dbReference type="EMBL" id="OGY24320.1"/>
    </source>
</evidence>
<evidence type="ECO:0000256" key="6">
    <source>
        <dbReference type="ARBA" id="ARBA00022723"/>
    </source>
</evidence>
<dbReference type="Gene3D" id="3.30.2010.10">
    <property type="entry name" value="Metalloproteases ('zincins'), catalytic domain"/>
    <property type="match status" value="1"/>
</dbReference>
<keyword evidence="3 12" id="KW-1003">Cell membrane</keyword>
<dbReference type="InterPro" id="IPR050083">
    <property type="entry name" value="HtpX_protease"/>
</dbReference>
<dbReference type="AlphaFoldDB" id="A0A1G1W9V8"/>
<dbReference type="PANTHER" id="PTHR43221:SF1">
    <property type="entry name" value="PROTEASE HTPX"/>
    <property type="match status" value="1"/>
</dbReference>
<feature type="binding site" evidence="12">
    <location>
        <position position="207"/>
    </location>
    <ligand>
        <name>Zn(2+)</name>
        <dbReference type="ChEBI" id="CHEBI:29105"/>
        <note>catalytic</note>
    </ligand>
</feature>
<dbReference type="GO" id="GO:0005886">
    <property type="term" value="C:plasma membrane"/>
    <property type="evidence" value="ECO:0007669"/>
    <property type="project" value="UniProtKB-SubCell"/>
</dbReference>
<comment type="subcellular location">
    <subcellularLocation>
        <location evidence="1 12">Cell membrane</location>
        <topology evidence="1 12">Multi-pass membrane protein</topology>
    </subcellularLocation>
</comment>
<keyword evidence="5 12" id="KW-0812">Transmembrane</keyword>
<dbReference type="EC" id="3.4.24.-" evidence="12"/>
<keyword evidence="8 12" id="KW-0862">Zinc</keyword>
<reference evidence="14 15" key="1">
    <citation type="journal article" date="2016" name="Nat. Commun.">
        <title>Thousands of microbial genomes shed light on interconnected biogeochemical processes in an aquifer system.</title>
        <authorList>
            <person name="Anantharaman K."/>
            <person name="Brown C.T."/>
            <person name="Hug L.A."/>
            <person name="Sharon I."/>
            <person name="Castelle C.J."/>
            <person name="Probst A.J."/>
            <person name="Thomas B.C."/>
            <person name="Singh A."/>
            <person name="Wilkins M.J."/>
            <person name="Karaoz U."/>
            <person name="Brodie E.L."/>
            <person name="Williams K.H."/>
            <person name="Hubbard S.S."/>
            <person name="Banfield J.F."/>
        </authorList>
    </citation>
    <scope>NUCLEOTIDE SEQUENCE [LARGE SCALE GENOMIC DNA]</scope>
</reference>